<gene>
    <name evidence="2" type="ORF">BCF38_101146</name>
    <name evidence="3" type="ORF">SAMN05421539_101146</name>
</gene>
<keyword evidence="4" id="KW-1185">Reference proteome</keyword>
<dbReference type="RefSeq" id="WP_170125254.1">
    <property type="nucleotide sequence ID" value="NZ_QGDJ01000001.1"/>
</dbReference>
<dbReference type="InterPro" id="IPR010412">
    <property type="entry name" value="DUF1007"/>
</dbReference>
<dbReference type="AlphaFoldDB" id="A0A2Y9A2D0"/>
<evidence type="ECO:0000313" key="2">
    <source>
        <dbReference type="EMBL" id="PWJ21738.1"/>
    </source>
</evidence>
<dbReference type="PROSITE" id="PS00018">
    <property type="entry name" value="EF_HAND_1"/>
    <property type="match status" value="1"/>
</dbReference>
<feature type="signal peptide" evidence="1">
    <location>
        <begin position="1"/>
        <end position="23"/>
    </location>
</feature>
<evidence type="ECO:0000313" key="5">
    <source>
        <dbReference type="Proteomes" id="UP000251571"/>
    </source>
</evidence>
<reference evidence="3 5" key="1">
    <citation type="submission" date="2016-10" db="EMBL/GenBank/DDBJ databases">
        <authorList>
            <person name="Cai Z."/>
        </authorList>
    </citation>
    <scope>NUCLEOTIDE SEQUENCE [LARGE SCALE GENOMIC DNA]</scope>
    <source>
        <strain evidence="3 5">DSM 25227</strain>
    </source>
</reference>
<evidence type="ECO:0000256" key="1">
    <source>
        <dbReference type="SAM" id="SignalP"/>
    </source>
</evidence>
<evidence type="ECO:0000313" key="4">
    <source>
        <dbReference type="Proteomes" id="UP000245839"/>
    </source>
</evidence>
<proteinExistence type="predicted"/>
<protein>
    <submittedName>
        <fullName evidence="2">ABC-type uncharacterized transport system substrate-binding protein</fullName>
    </submittedName>
    <submittedName>
        <fullName evidence="3">ABC-type uncharacterized transport system, substrate-binding protein</fullName>
    </submittedName>
</protein>
<sequence length="208" mass="22303">MIRALGIGMAGLMALGLSTGTGAAHPHVFADTTIGFERNAEGDVTALTVRWHYDAFTSLTLWEILDLDPDRDGVLDAVDFAMIAAGETDWPPGYTGDLHIGEGPGFAAPRHASAGEEDQRIWVAFTLPFEAPRPADGLRVEIYDPGYYYAYTTEAVAPEGCAVDVIQPDLDDGAMDLRAQLAALSQEEMPEDPNVGEAFAETVLLTCN</sequence>
<dbReference type="Proteomes" id="UP000245839">
    <property type="component" value="Unassembled WGS sequence"/>
</dbReference>
<dbReference type="InterPro" id="IPR018247">
    <property type="entry name" value="EF_Hand_1_Ca_BS"/>
</dbReference>
<organism evidence="3 5">
    <name type="scientific">Jannaschia seohaensis</name>
    <dbReference type="NCBI Taxonomy" id="475081"/>
    <lineage>
        <taxon>Bacteria</taxon>
        <taxon>Pseudomonadati</taxon>
        <taxon>Pseudomonadota</taxon>
        <taxon>Alphaproteobacteria</taxon>
        <taxon>Rhodobacterales</taxon>
        <taxon>Roseobacteraceae</taxon>
        <taxon>Jannaschia</taxon>
    </lineage>
</organism>
<evidence type="ECO:0000313" key="3">
    <source>
        <dbReference type="EMBL" id="SSA38016.1"/>
    </source>
</evidence>
<dbReference type="Proteomes" id="UP000251571">
    <property type="component" value="Unassembled WGS sequence"/>
</dbReference>
<dbReference type="EMBL" id="UETC01000001">
    <property type="protein sequence ID" value="SSA38016.1"/>
    <property type="molecule type" value="Genomic_DNA"/>
</dbReference>
<accession>A0A2Y9A2D0</accession>
<name>A0A2Y9A2D0_9RHOB</name>
<feature type="chain" id="PRO_5036058870" evidence="1">
    <location>
        <begin position="24"/>
        <end position="208"/>
    </location>
</feature>
<reference evidence="2 4" key="2">
    <citation type="submission" date="2018-03" db="EMBL/GenBank/DDBJ databases">
        <title>Genomic Encyclopedia of Archaeal and Bacterial Type Strains, Phase II (KMG-II): from individual species to whole genera.</title>
        <authorList>
            <person name="Goeker M."/>
        </authorList>
    </citation>
    <scope>NUCLEOTIDE SEQUENCE [LARGE SCALE GENOMIC DNA]</scope>
    <source>
        <strain evidence="2 4">DSM 25227</strain>
    </source>
</reference>
<keyword evidence="1" id="KW-0732">Signal</keyword>
<dbReference type="EMBL" id="QGDJ01000001">
    <property type="protein sequence ID" value="PWJ21738.1"/>
    <property type="molecule type" value="Genomic_DNA"/>
</dbReference>
<dbReference type="Pfam" id="PF06226">
    <property type="entry name" value="DUF1007"/>
    <property type="match status" value="1"/>
</dbReference>